<dbReference type="EMBL" id="JASSZA010000002">
    <property type="protein sequence ID" value="KAK2117363.1"/>
    <property type="molecule type" value="Genomic_DNA"/>
</dbReference>
<sequence length="149" mass="16446">MWSLTEEQKEQWEKAYGKLQKETAPGKRNDCGGQQGLADETKRSFYQNFSSALCLSLPHPKLKIGTNDEEQGPMAGEVGASPQHMERAQKQQTDPGMSLCKHPCQDRFGGSYTTPIHESEQKRQGNVSFPIAGKGIIPDQTPPPDKSTS</sequence>
<feature type="compositionally biased region" description="Pro residues" evidence="1">
    <location>
        <begin position="140"/>
        <end position="149"/>
    </location>
</feature>
<dbReference type="Proteomes" id="UP001266305">
    <property type="component" value="Unassembled WGS sequence"/>
</dbReference>
<reference evidence="2 3" key="1">
    <citation type="submission" date="2023-05" db="EMBL/GenBank/DDBJ databases">
        <title>B98-5 Cell Line De Novo Hybrid Assembly: An Optical Mapping Approach.</title>
        <authorList>
            <person name="Kananen K."/>
            <person name="Auerbach J.A."/>
            <person name="Kautto E."/>
            <person name="Blachly J.S."/>
        </authorList>
    </citation>
    <scope>NUCLEOTIDE SEQUENCE [LARGE SCALE GENOMIC DNA]</scope>
    <source>
        <strain evidence="2">B95-8</strain>
        <tissue evidence="2">Cell line</tissue>
    </source>
</reference>
<evidence type="ECO:0000313" key="3">
    <source>
        <dbReference type="Proteomes" id="UP001266305"/>
    </source>
</evidence>
<keyword evidence="3" id="KW-1185">Reference proteome</keyword>
<evidence type="ECO:0000313" key="2">
    <source>
        <dbReference type="EMBL" id="KAK2117363.1"/>
    </source>
</evidence>
<feature type="region of interest" description="Disordered" evidence="1">
    <location>
        <begin position="60"/>
        <end position="149"/>
    </location>
</feature>
<name>A0ABQ9W6V0_SAGOE</name>
<proteinExistence type="predicted"/>
<organism evidence="2 3">
    <name type="scientific">Saguinus oedipus</name>
    <name type="common">Cotton-top tamarin</name>
    <name type="synonym">Oedipomidas oedipus</name>
    <dbReference type="NCBI Taxonomy" id="9490"/>
    <lineage>
        <taxon>Eukaryota</taxon>
        <taxon>Metazoa</taxon>
        <taxon>Chordata</taxon>
        <taxon>Craniata</taxon>
        <taxon>Vertebrata</taxon>
        <taxon>Euteleostomi</taxon>
        <taxon>Mammalia</taxon>
        <taxon>Eutheria</taxon>
        <taxon>Euarchontoglires</taxon>
        <taxon>Primates</taxon>
        <taxon>Haplorrhini</taxon>
        <taxon>Platyrrhini</taxon>
        <taxon>Cebidae</taxon>
        <taxon>Callitrichinae</taxon>
        <taxon>Saguinus</taxon>
    </lineage>
</organism>
<comment type="caution">
    <text evidence="2">The sequence shown here is derived from an EMBL/GenBank/DDBJ whole genome shotgun (WGS) entry which is preliminary data.</text>
</comment>
<evidence type="ECO:0000256" key="1">
    <source>
        <dbReference type="SAM" id="MobiDB-lite"/>
    </source>
</evidence>
<gene>
    <name evidence="2" type="ORF">P7K49_004249</name>
</gene>
<accession>A0ABQ9W6V0</accession>
<protein>
    <submittedName>
        <fullName evidence="2">Uncharacterized protein</fullName>
    </submittedName>
</protein>